<keyword evidence="5 10" id="KW-0328">Glycosyltransferase</keyword>
<dbReference type="GO" id="GO:0004134">
    <property type="term" value="F:4-alpha-glucanotransferase activity"/>
    <property type="evidence" value="ECO:0007669"/>
    <property type="project" value="UniProtKB-EC"/>
</dbReference>
<dbReference type="Gene3D" id="3.20.20.80">
    <property type="entry name" value="Glycosidases"/>
    <property type="match status" value="1"/>
</dbReference>
<keyword evidence="7 10" id="KW-0119">Carbohydrate metabolism</keyword>
<evidence type="ECO:0000256" key="8">
    <source>
        <dbReference type="ARBA" id="ARBA00031423"/>
    </source>
</evidence>
<gene>
    <name evidence="11" type="primary">malQ</name>
    <name evidence="11" type="ORF">GEAMG1_1179</name>
</gene>
<evidence type="ECO:0000256" key="2">
    <source>
        <dbReference type="ARBA" id="ARBA00005684"/>
    </source>
</evidence>
<dbReference type="PANTHER" id="PTHR32438:SF5">
    <property type="entry name" value="4-ALPHA-GLUCANOTRANSFERASE DPE1, CHLOROPLASTIC_AMYLOPLASTIC"/>
    <property type="match status" value="1"/>
</dbReference>
<dbReference type="PANTHER" id="PTHR32438">
    <property type="entry name" value="4-ALPHA-GLUCANOTRANSFERASE DPE1, CHLOROPLASTIC/AMYLOPLASTIC"/>
    <property type="match status" value="1"/>
</dbReference>
<reference evidence="11 12" key="1">
    <citation type="submission" date="2022-03" db="EMBL/GenBank/DDBJ databases">
        <authorList>
            <person name="Koch H."/>
        </authorList>
    </citation>
    <scope>NUCLEOTIDE SEQUENCE [LARGE SCALE GENOMIC DNA]</scope>
    <source>
        <strain evidence="11 12">G1</strain>
    </source>
</reference>
<evidence type="ECO:0000256" key="5">
    <source>
        <dbReference type="ARBA" id="ARBA00022676"/>
    </source>
</evidence>
<name>A0ABN8HJ15_9BACT</name>
<dbReference type="SUPFAM" id="SSF51445">
    <property type="entry name" value="(Trans)glycosidases"/>
    <property type="match status" value="1"/>
</dbReference>
<evidence type="ECO:0000256" key="6">
    <source>
        <dbReference type="ARBA" id="ARBA00022679"/>
    </source>
</evidence>
<dbReference type="NCBIfam" id="TIGR00217">
    <property type="entry name" value="malQ"/>
    <property type="match status" value="1"/>
</dbReference>
<comment type="catalytic activity">
    <reaction evidence="1 10">
        <text>Transfers a segment of a (1-&gt;4)-alpha-D-glucan to a new position in an acceptor, which may be glucose or a (1-&gt;4)-alpha-D-glucan.</text>
        <dbReference type="EC" id="2.4.1.25"/>
    </reaction>
</comment>
<evidence type="ECO:0000256" key="9">
    <source>
        <dbReference type="ARBA" id="ARBA00031501"/>
    </source>
</evidence>
<evidence type="ECO:0000256" key="7">
    <source>
        <dbReference type="ARBA" id="ARBA00023277"/>
    </source>
</evidence>
<dbReference type="NCBIfam" id="NF011079">
    <property type="entry name" value="PRK14508.1-2"/>
    <property type="match status" value="1"/>
</dbReference>
<accession>A0ABN8HJ15</accession>
<dbReference type="Proteomes" id="UP001295463">
    <property type="component" value="Chromosome"/>
</dbReference>
<evidence type="ECO:0000256" key="1">
    <source>
        <dbReference type="ARBA" id="ARBA00000439"/>
    </source>
</evidence>
<evidence type="ECO:0000313" key="12">
    <source>
        <dbReference type="Proteomes" id="UP001295463"/>
    </source>
</evidence>
<sequence length="497" mass="56543">MTRQRRAGVLLHPTSLPGSNGIGTLGVELRGFLEFLAAGGFSLWQVLPLTPPAAGNSPYSAYSAFAGNHLLIDLEQLVREGDLAAERLQGADFPAERVDFERVVPWKEALLQEAAERFFARNDSERLAEFWQFCDSTYWLHDYALFRALKVQYKGRPWTRWPTDLARRVPEALECASRKLGPAIGAEKYRQWQFFRQWRQVREWAEELKIGIVGDLPIFVAHDSADVWCNREQFLLDERGKPLAVAGVPPDYFSATGQLWGNPLYNWPVMEQRGFDWWVARIRQMTDLFDLVRIDHFRGFAAAWQVGARERTAKNGSWVAGPGFSFFEAVRAAIGNLPFIAEDLGVITPDVEALRDGFGLPGMKILQFAFDSDAANPYLPHNHHPATVVYTGTHDNDTSQGWLDSLDSRIERRIRDYLGKEHPIVIDDLIRMTLMSVADIAVIPFQDLFGLSTGARMNRPGTAFGNWEWRFSADLPLRERVPLVREYLERYGRLNTA</sequence>
<keyword evidence="12" id="KW-1185">Reference proteome</keyword>
<evidence type="ECO:0000256" key="3">
    <source>
        <dbReference type="ARBA" id="ARBA00012560"/>
    </source>
</evidence>
<dbReference type="InterPro" id="IPR003385">
    <property type="entry name" value="Glyco_hydro_77"/>
</dbReference>
<dbReference type="NCBIfam" id="NF011080">
    <property type="entry name" value="PRK14508.1-3"/>
    <property type="match status" value="1"/>
</dbReference>
<dbReference type="InterPro" id="IPR017853">
    <property type="entry name" value="GH"/>
</dbReference>
<dbReference type="RefSeq" id="WP_305731856.1">
    <property type="nucleotide sequence ID" value="NZ_OW150024.1"/>
</dbReference>
<dbReference type="Pfam" id="PF02446">
    <property type="entry name" value="Glyco_hydro_77"/>
    <property type="match status" value="1"/>
</dbReference>
<dbReference type="EMBL" id="OW150024">
    <property type="protein sequence ID" value="CAH2030993.1"/>
    <property type="molecule type" value="Genomic_DNA"/>
</dbReference>
<protein>
    <recommendedName>
        <fullName evidence="4 10">4-alpha-glucanotransferase</fullName>
        <ecNumber evidence="3 10">2.4.1.25</ecNumber>
    </recommendedName>
    <alternativeName>
        <fullName evidence="8 10">Amylomaltase</fullName>
    </alternativeName>
    <alternativeName>
        <fullName evidence="9 10">Disproportionating enzyme</fullName>
    </alternativeName>
</protein>
<proteinExistence type="inferred from homology"/>
<comment type="similarity">
    <text evidence="2 10">Belongs to the disproportionating enzyme family.</text>
</comment>
<organism evidence="11 12">
    <name type="scientific">Trichlorobacter ammonificans</name>
    <dbReference type="NCBI Taxonomy" id="2916410"/>
    <lineage>
        <taxon>Bacteria</taxon>
        <taxon>Pseudomonadati</taxon>
        <taxon>Thermodesulfobacteriota</taxon>
        <taxon>Desulfuromonadia</taxon>
        <taxon>Geobacterales</taxon>
        <taxon>Geobacteraceae</taxon>
        <taxon>Trichlorobacter</taxon>
    </lineage>
</organism>
<keyword evidence="6 10" id="KW-0808">Transferase</keyword>
<evidence type="ECO:0000256" key="10">
    <source>
        <dbReference type="RuleBase" id="RU361207"/>
    </source>
</evidence>
<evidence type="ECO:0000313" key="11">
    <source>
        <dbReference type="EMBL" id="CAH2030993.1"/>
    </source>
</evidence>
<dbReference type="EC" id="2.4.1.25" evidence="3 10"/>
<evidence type="ECO:0000256" key="4">
    <source>
        <dbReference type="ARBA" id="ARBA00020295"/>
    </source>
</evidence>